<dbReference type="PANTHER" id="PTHR43105:SF13">
    <property type="entry name" value="NADH-UBIQUINONE OXIDOREDUCTASE 75 KDA SUBUNIT, MITOCHONDRIAL"/>
    <property type="match status" value="1"/>
</dbReference>
<gene>
    <name evidence="14" type="primary">nuoG1</name>
    <name evidence="14" type="ORF">GCM10011385_02720</name>
</gene>
<evidence type="ECO:0000256" key="3">
    <source>
        <dbReference type="ARBA" id="ARBA00022485"/>
    </source>
</evidence>
<comment type="caution">
    <text evidence="14">The sequence shown here is derived from an EMBL/GenBank/DDBJ whole genome shotgun (WGS) entry which is preliminary data.</text>
</comment>
<feature type="domain" description="2Fe-2S ferredoxin-type" evidence="11">
    <location>
        <begin position="1"/>
        <end position="82"/>
    </location>
</feature>
<dbReference type="GO" id="GO:0008137">
    <property type="term" value="F:NADH dehydrogenase (ubiquinone) activity"/>
    <property type="evidence" value="ECO:0007669"/>
    <property type="project" value="UniProtKB-UniRule"/>
</dbReference>
<comment type="function">
    <text evidence="10">NDH-1 shuttles electrons from NADH, via FMN and iron-sulfur (Fe-S) centers, to quinones in the respiratory chain. Couples the redox reaction to proton translocation (for every two electrons transferred, four hydrogen ions are translocated across the cytoplasmic membrane), and thus conserves the redox energy in a proton gradient.</text>
</comment>
<keyword evidence="4 10" id="KW-0479">Metal-binding</keyword>
<dbReference type="GO" id="GO:0046872">
    <property type="term" value="F:metal ion binding"/>
    <property type="evidence" value="ECO:0007669"/>
    <property type="project" value="UniProtKB-UniRule"/>
</dbReference>
<dbReference type="Pfam" id="PF00384">
    <property type="entry name" value="Molybdopterin"/>
    <property type="match status" value="1"/>
</dbReference>
<dbReference type="Gene3D" id="3.40.50.740">
    <property type="match status" value="1"/>
</dbReference>
<dbReference type="Gene3D" id="3.30.70.20">
    <property type="match status" value="1"/>
</dbReference>
<keyword evidence="8 10" id="KW-0520">NAD</keyword>
<dbReference type="PANTHER" id="PTHR43105">
    <property type="entry name" value="RESPIRATORY NITRATE REDUCTASE"/>
    <property type="match status" value="1"/>
</dbReference>
<dbReference type="SUPFAM" id="SSF54292">
    <property type="entry name" value="2Fe-2S ferredoxin-like"/>
    <property type="match status" value="1"/>
</dbReference>
<reference evidence="14" key="1">
    <citation type="journal article" date="2014" name="Int. J. Syst. Evol. Microbiol.">
        <title>Complete genome sequence of Corynebacterium casei LMG S-19264T (=DSM 44701T), isolated from a smear-ripened cheese.</title>
        <authorList>
            <consortium name="US DOE Joint Genome Institute (JGI-PGF)"/>
            <person name="Walter F."/>
            <person name="Albersmeier A."/>
            <person name="Kalinowski J."/>
            <person name="Ruckert C."/>
        </authorList>
    </citation>
    <scope>NUCLEOTIDE SEQUENCE</scope>
    <source>
        <strain evidence="14">CGMCC 1.15320</strain>
    </source>
</reference>
<dbReference type="InterPro" id="IPR050123">
    <property type="entry name" value="Prok_molybdopt-oxidoreductase"/>
</dbReference>
<name>A0A916RGD3_9HYPH</name>
<dbReference type="GO" id="GO:0016020">
    <property type="term" value="C:membrane"/>
    <property type="evidence" value="ECO:0007669"/>
    <property type="project" value="InterPro"/>
</dbReference>
<evidence type="ECO:0000256" key="1">
    <source>
        <dbReference type="ARBA" id="ARBA00001966"/>
    </source>
</evidence>
<dbReference type="PROSITE" id="PS51085">
    <property type="entry name" value="2FE2S_FER_2"/>
    <property type="match status" value="1"/>
</dbReference>
<accession>A0A916RGD3</accession>
<evidence type="ECO:0000256" key="5">
    <source>
        <dbReference type="ARBA" id="ARBA00022967"/>
    </source>
</evidence>
<dbReference type="Pfam" id="PF13510">
    <property type="entry name" value="Fer2_4"/>
    <property type="match status" value="1"/>
</dbReference>
<dbReference type="CDD" id="cd02773">
    <property type="entry name" value="MopB_Res-Cmplx1_Nad11"/>
    <property type="match status" value="1"/>
</dbReference>
<dbReference type="Pfam" id="PF10588">
    <property type="entry name" value="NADH-G_4Fe-4S_3"/>
    <property type="match status" value="1"/>
</dbReference>
<organism evidence="14 15">
    <name type="scientific">Nitratireductor aestuarii</name>
    <dbReference type="NCBI Taxonomy" id="1735103"/>
    <lineage>
        <taxon>Bacteria</taxon>
        <taxon>Pseudomonadati</taxon>
        <taxon>Pseudomonadota</taxon>
        <taxon>Alphaproteobacteria</taxon>
        <taxon>Hyphomicrobiales</taxon>
        <taxon>Phyllobacteriaceae</taxon>
        <taxon>Nitratireductor</taxon>
    </lineage>
</organism>
<evidence type="ECO:0000259" key="11">
    <source>
        <dbReference type="PROSITE" id="PS51085"/>
    </source>
</evidence>
<dbReference type="FunFam" id="3.30.70.20:FF:000002">
    <property type="entry name" value="NADH-ubiquinone oxidoreductase 75 kDa subunit"/>
    <property type="match status" value="1"/>
</dbReference>
<dbReference type="Pfam" id="PF22117">
    <property type="entry name" value="Fer4_Nqo3"/>
    <property type="match status" value="1"/>
</dbReference>
<evidence type="ECO:0000256" key="6">
    <source>
        <dbReference type="ARBA" id="ARBA00023004"/>
    </source>
</evidence>
<keyword evidence="3 10" id="KW-0004">4Fe-4S</keyword>
<dbReference type="GO" id="GO:0016651">
    <property type="term" value="F:oxidoreductase activity, acting on NAD(P)H"/>
    <property type="evidence" value="ECO:0007669"/>
    <property type="project" value="InterPro"/>
</dbReference>
<dbReference type="SMART" id="SM00929">
    <property type="entry name" value="NADH-G_4Fe-4S_3"/>
    <property type="match status" value="1"/>
</dbReference>
<protein>
    <recommendedName>
        <fullName evidence="10">NADH-quinone oxidoreductase</fullName>
        <ecNumber evidence="10">7.1.1.-</ecNumber>
    </recommendedName>
</protein>
<dbReference type="InterPro" id="IPR010228">
    <property type="entry name" value="NADH_UbQ_OxRdtase_Gsu"/>
</dbReference>
<keyword evidence="15" id="KW-1185">Reference proteome</keyword>
<keyword evidence="5 10" id="KW-1278">Translocase</keyword>
<keyword evidence="10" id="KW-0001">2Fe-2S</keyword>
<dbReference type="PROSITE" id="PS51839">
    <property type="entry name" value="4FE4S_HC3"/>
    <property type="match status" value="1"/>
</dbReference>
<dbReference type="SUPFAM" id="SSF54862">
    <property type="entry name" value="4Fe-4S ferredoxins"/>
    <property type="match status" value="1"/>
</dbReference>
<dbReference type="GO" id="GO:0051537">
    <property type="term" value="F:2 iron, 2 sulfur cluster binding"/>
    <property type="evidence" value="ECO:0007669"/>
    <property type="project" value="UniProtKB-UniRule"/>
</dbReference>
<dbReference type="InterPro" id="IPR006963">
    <property type="entry name" value="Mopterin_OxRdtase_4Fe-4S_dom"/>
</dbReference>
<dbReference type="GO" id="GO:0051539">
    <property type="term" value="F:4 iron, 4 sulfur cluster binding"/>
    <property type="evidence" value="ECO:0007669"/>
    <property type="project" value="UniProtKB-KW"/>
</dbReference>
<dbReference type="Gene3D" id="3.10.20.740">
    <property type="match status" value="1"/>
</dbReference>
<dbReference type="InterPro" id="IPR015405">
    <property type="entry name" value="NDUFS1-like_C"/>
</dbReference>
<keyword evidence="10" id="KW-0874">Quinone</keyword>
<dbReference type="GO" id="GO:0042773">
    <property type="term" value="P:ATP synthesis coupled electron transport"/>
    <property type="evidence" value="ECO:0007669"/>
    <property type="project" value="InterPro"/>
</dbReference>
<dbReference type="InterPro" id="IPR006656">
    <property type="entry name" value="Mopterin_OxRdtase"/>
</dbReference>
<dbReference type="EC" id="7.1.1.-" evidence="10"/>
<dbReference type="Pfam" id="PF22151">
    <property type="entry name" value="Fer4_NDSU1"/>
    <property type="match status" value="1"/>
</dbReference>
<evidence type="ECO:0000259" key="13">
    <source>
        <dbReference type="PROSITE" id="PS51839"/>
    </source>
</evidence>
<keyword evidence="7 10" id="KW-0411">Iron-sulfur</keyword>
<dbReference type="CDD" id="cd00207">
    <property type="entry name" value="fer2"/>
    <property type="match status" value="1"/>
</dbReference>
<reference evidence="14" key="2">
    <citation type="submission" date="2020-09" db="EMBL/GenBank/DDBJ databases">
        <authorList>
            <person name="Sun Q."/>
            <person name="Zhou Y."/>
        </authorList>
    </citation>
    <scope>NUCLEOTIDE SEQUENCE</scope>
    <source>
        <strain evidence="14">CGMCC 1.15320</strain>
    </source>
</reference>
<evidence type="ECO:0000313" key="14">
    <source>
        <dbReference type="EMBL" id="GGA52822.1"/>
    </source>
</evidence>
<dbReference type="InterPro" id="IPR000283">
    <property type="entry name" value="NADH_UbQ_OxRdtase_75kDa_su_CS"/>
</dbReference>
<dbReference type="AlphaFoldDB" id="A0A916RGD3"/>
<comment type="cofactor">
    <cofactor evidence="10">
        <name>[2Fe-2S] cluster</name>
        <dbReference type="ChEBI" id="CHEBI:190135"/>
    </cofactor>
    <text evidence="10">Binds 1 [2Fe-2S] cluster per subunit.</text>
</comment>
<dbReference type="InterPro" id="IPR019574">
    <property type="entry name" value="NADH_UbQ_OxRdtase_Gsu_4Fe4S-bd"/>
</dbReference>
<evidence type="ECO:0000256" key="7">
    <source>
        <dbReference type="ARBA" id="ARBA00023014"/>
    </source>
</evidence>
<evidence type="ECO:0000256" key="8">
    <source>
        <dbReference type="ARBA" id="ARBA00023027"/>
    </source>
</evidence>
<dbReference type="Pfam" id="PF09326">
    <property type="entry name" value="NADH_dhqG_C"/>
    <property type="match status" value="1"/>
</dbReference>
<keyword evidence="6 10" id="KW-0408">Iron</keyword>
<dbReference type="InterPro" id="IPR036010">
    <property type="entry name" value="2Fe-2S_ferredoxin-like_sf"/>
</dbReference>
<dbReference type="PROSITE" id="PS00642">
    <property type="entry name" value="COMPLEX1_75K_2"/>
    <property type="match status" value="1"/>
</dbReference>
<evidence type="ECO:0000256" key="9">
    <source>
        <dbReference type="ARBA" id="ARBA00047712"/>
    </source>
</evidence>
<dbReference type="PROSITE" id="PS00643">
    <property type="entry name" value="COMPLEX1_75K_3"/>
    <property type="match status" value="1"/>
</dbReference>
<sequence>MARLKVDGLEIEVPDHYTLLQAAEEAGAEVPRFCFHERLSIAGNCRMCLVEVKGGPPKPQASCAMGVRDLRPGPNGELPEVFTKTPMVKKAREGVMEFLLINHPLDCPICDQGGECDLQDQAMAYGVDSSRFHENKRAVEDKYIGPLVKTIMNRCIHCTRCVRFTTEVAGISELGLIGRGEDAEITTYLENAMTSELQGNVIDLCPVGALTSRPYAFQARPWELGKTQSIDVMDAVGSAIRVDTRGREVMRIMPITNEAVNEEWISDKTRFIWDGLRTQRLDRPYVRRDGRLQPATWNEAFATIAGAVKQTSGDRIGAIAGDLASVEEMYALMKLMFSLGSVNIDCRQDGTKLHPSLGRASYIFNPTIEGIEDADALLIIGANPRIEAAVLNARIRKRWRAGPFPIGVIGEATELRYEYTNLGAGADSLQALIDGRSDFLNVLKTAQRPMIIIGQGALTRADGLSVLGNAAKLASAVGAVSDEWNGFAVLHTAASRVGGLDLGFVPGEGGKDVAGMMGNLDVLFLLGADELNMDRIGNAFTVYIGSHGDNGAHRADVILPGAAYTEKSGTYVNTEGRVQMGNRAGFAPGDAREDWAIIRALSEVLGQKLPFDSLAQLRAKLYADYPHFAALDAIAPGAAAEVQGLAAYAGALDSTAFVSTISDFYLTNAIARASAVMAECSALARGEIKQAAE</sequence>
<dbReference type="InterPro" id="IPR054351">
    <property type="entry name" value="NADH_UbQ_OxRdtase_ferredoxin"/>
</dbReference>
<feature type="domain" description="4Fe-4S Mo/W bis-MGD-type" evidence="12">
    <location>
        <begin position="224"/>
        <end position="280"/>
    </location>
</feature>
<evidence type="ECO:0000256" key="4">
    <source>
        <dbReference type="ARBA" id="ARBA00022723"/>
    </source>
</evidence>
<dbReference type="Gene3D" id="3.30.200.210">
    <property type="match status" value="1"/>
</dbReference>
<evidence type="ECO:0000256" key="2">
    <source>
        <dbReference type="ARBA" id="ARBA00005404"/>
    </source>
</evidence>
<proteinExistence type="inferred from homology"/>
<evidence type="ECO:0000256" key="10">
    <source>
        <dbReference type="RuleBase" id="RU003525"/>
    </source>
</evidence>
<comment type="cofactor">
    <cofactor evidence="1 10">
        <name>[4Fe-4S] cluster</name>
        <dbReference type="ChEBI" id="CHEBI:49883"/>
    </cofactor>
</comment>
<dbReference type="FunFam" id="3.30.200.210:FF:000002">
    <property type="entry name" value="NADH-ubiquinone oxidoreductase 75 kDa subunit"/>
    <property type="match status" value="1"/>
</dbReference>
<dbReference type="FunFam" id="3.10.20.740:FF:000001">
    <property type="entry name" value="NADH-quinone oxidoreductase subunit G"/>
    <property type="match status" value="1"/>
</dbReference>
<dbReference type="SUPFAM" id="SSF53706">
    <property type="entry name" value="Formate dehydrogenase/DMSO reductase, domains 1-3"/>
    <property type="match status" value="1"/>
</dbReference>
<dbReference type="RefSeq" id="WP_188719129.1">
    <property type="nucleotide sequence ID" value="NZ_BMIF01000001.1"/>
</dbReference>
<dbReference type="GO" id="GO:0048038">
    <property type="term" value="F:quinone binding"/>
    <property type="evidence" value="ECO:0007669"/>
    <property type="project" value="UniProtKB-UniRule"/>
</dbReference>
<dbReference type="EMBL" id="BMIF01000001">
    <property type="protein sequence ID" value="GGA52822.1"/>
    <property type="molecule type" value="Genomic_DNA"/>
</dbReference>
<evidence type="ECO:0000259" key="12">
    <source>
        <dbReference type="PROSITE" id="PS51669"/>
    </source>
</evidence>
<comment type="catalytic activity">
    <reaction evidence="9 10">
        <text>a quinone + NADH + 5 H(+)(in) = a quinol + NAD(+) + 4 H(+)(out)</text>
        <dbReference type="Rhea" id="RHEA:57888"/>
        <dbReference type="ChEBI" id="CHEBI:15378"/>
        <dbReference type="ChEBI" id="CHEBI:24646"/>
        <dbReference type="ChEBI" id="CHEBI:57540"/>
        <dbReference type="ChEBI" id="CHEBI:57945"/>
        <dbReference type="ChEBI" id="CHEBI:132124"/>
    </reaction>
</comment>
<comment type="similarity">
    <text evidence="2 10">Belongs to the complex I 75 kDa subunit family.</text>
</comment>
<dbReference type="PROSITE" id="PS51669">
    <property type="entry name" value="4FE4S_MOW_BIS_MGD"/>
    <property type="match status" value="1"/>
</dbReference>
<dbReference type="InterPro" id="IPR001041">
    <property type="entry name" value="2Fe-2S_ferredoxin-type"/>
</dbReference>
<dbReference type="Proteomes" id="UP000636264">
    <property type="component" value="Unassembled WGS sequence"/>
</dbReference>
<dbReference type="NCBIfam" id="TIGR01973">
    <property type="entry name" value="NuoG"/>
    <property type="match status" value="1"/>
</dbReference>
<evidence type="ECO:0000313" key="15">
    <source>
        <dbReference type="Proteomes" id="UP000636264"/>
    </source>
</evidence>
<feature type="domain" description="4Fe-4S His(Cys)3-ligated-type" evidence="13">
    <location>
        <begin position="87"/>
        <end position="126"/>
    </location>
</feature>